<accession>A0ABP9CFS0</accession>
<reference evidence="3" key="1">
    <citation type="journal article" date="2019" name="Int. J. Syst. Evol. Microbiol.">
        <title>The Global Catalogue of Microorganisms (GCM) 10K type strain sequencing project: providing services to taxonomists for standard genome sequencing and annotation.</title>
        <authorList>
            <consortium name="The Broad Institute Genomics Platform"/>
            <consortium name="The Broad Institute Genome Sequencing Center for Infectious Disease"/>
            <person name="Wu L."/>
            <person name="Ma J."/>
        </authorList>
    </citation>
    <scope>NUCLEOTIDE SEQUENCE [LARGE SCALE GENOMIC DNA]</scope>
    <source>
        <strain evidence="3">JCM 18542</strain>
    </source>
</reference>
<feature type="compositionally biased region" description="Gly residues" evidence="1">
    <location>
        <begin position="110"/>
        <end position="119"/>
    </location>
</feature>
<dbReference type="EMBL" id="BAABKQ010000001">
    <property type="protein sequence ID" value="GAA4810258.1"/>
    <property type="molecule type" value="Genomic_DNA"/>
</dbReference>
<keyword evidence="3" id="KW-1185">Reference proteome</keyword>
<evidence type="ECO:0000256" key="1">
    <source>
        <dbReference type="SAM" id="MobiDB-lite"/>
    </source>
</evidence>
<evidence type="ECO:0000313" key="3">
    <source>
        <dbReference type="Proteomes" id="UP001500839"/>
    </source>
</evidence>
<comment type="caution">
    <text evidence="2">The sequence shown here is derived from an EMBL/GenBank/DDBJ whole genome shotgun (WGS) entry which is preliminary data.</text>
</comment>
<dbReference type="Proteomes" id="UP001500839">
    <property type="component" value="Unassembled WGS sequence"/>
</dbReference>
<dbReference type="RefSeq" id="WP_200170664.1">
    <property type="nucleotide sequence ID" value="NZ_BAABKQ010000001.1"/>
</dbReference>
<organism evidence="2 3">
    <name type="scientific">Tomitella cavernea</name>
    <dbReference type="NCBI Taxonomy" id="1387982"/>
    <lineage>
        <taxon>Bacteria</taxon>
        <taxon>Bacillati</taxon>
        <taxon>Actinomycetota</taxon>
        <taxon>Actinomycetes</taxon>
        <taxon>Mycobacteriales</taxon>
        <taxon>Tomitella</taxon>
    </lineage>
</organism>
<evidence type="ECO:0000313" key="2">
    <source>
        <dbReference type="EMBL" id="GAA4810258.1"/>
    </source>
</evidence>
<name>A0ABP9CFS0_9ACTN</name>
<gene>
    <name evidence="2" type="ORF">GCM10023353_13140</name>
</gene>
<protein>
    <submittedName>
        <fullName evidence="2">Uncharacterized protein</fullName>
    </submittedName>
</protein>
<sequence length="119" mass="12845">MMRDDAQPGGGATLGWLYSMVEAAEEADLIERLDHERRNGEFVRLLRDELCIDVAAEDESTLADGPGESREQVSDEDPPWSPGQVVGMIEHLLGAAEVRPDDEPDESGTAPGGIDGPEE</sequence>
<feature type="region of interest" description="Disordered" evidence="1">
    <location>
        <begin position="57"/>
        <end position="119"/>
    </location>
</feature>
<proteinExistence type="predicted"/>